<organism evidence="1 2">
    <name type="scientific">candidate division MSBL1 archaeon SCGC-AAA259A05</name>
    <dbReference type="NCBI Taxonomy" id="1698259"/>
    <lineage>
        <taxon>Archaea</taxon>
        <taxon>Methanobacteriati</taxon>
        <taxon>Methanobacteriota</taxon>
        <taxon>candidate division MSBL1</taxon>
    </lineage>
</organism>
<proteinExistence type="predicted"/>
<reference evidence="1 2" key="1">
    <citation type="journal article" date="2016" name="Sci. Rep.">
        <title>Metabolic traits of an uncultured archaeal lineage -MSBL1- from brine pools of the Red Sea.</title>
        <authorList>
            <person name="Mwirichia R."/>
            <person name="Alam I."/>
            <person name="Rashid M."/>
            <person name="Vinu M."/>
            <person name="Ba-Alawi W."/>
            <person name="Anthony Kamau A."/>
            <person name="Kamanda Ngugi D."/>
            <person name="Goker M."/>
            <person name="Klenk H.P."/>
            <person name="Bajic V."/>
            <person name="Stingl U."/>
        </authorList>
    </citation>
    <scope>NUCLEOTIDE SEQUENCE [LARGE SCALE GENOMIC DNA]</scope>
    <source>
        <strain evidence="1">SCGC-AAA259A05</strain>
    </source>
</reference>
<name>A0A133U875_9EURY</name>
<accession>A0A133U875</accession>
<dbReference type="EMBL" id="LHXJ01000048">
    <property type="protein sequence ID" value="KXA90394.1"/>
    <property type="molecule type" value="Genomic_DNA"/>
</dbReference>
<evidence type="ECO:0000313" key="1">
    <source>
        <dbReference type="EMBL" id="KXA90394.1"/>
    </source>
</evidence>
<dbReference type="Proteomes" id="UP000070163">
    <property type="component" value="Unassembled WGS sequence"/>
</dbReference>
<keyword evidence="2" id="KW-1185">Reference proteome</keyword>
<dbReference type="AlphaFoldDB" id="A0A133U875"/>
<comment type="caution">
    <text evidence="1">The sequence shown here is derived from an EMBL/GenBank/DDBJ whole genome shotgun (WGS) entry which is preliminary data.</text>
</comment>
<evidence type="ECO:0000313" key="2">
    <source>
        <dbReference type="Proteomes" id="UP000070163"/>
    </source>
</evidence>
<sequence length="160" mass="18107">MFEYRGAKALLIRQQTRVLEIIRNSEGKIDVFRLKPKLVNREVRQLPTETVGANVEKGGKIGVETYSIKPLVPTASGVKYTLSYTTNPGYIQWVRLDAWWDLFGQRATLHTEGKFYIDYGDEVVSATNLSYHDEDLGYELRSYSESTSSVPAWSATAYAS</sequence>
<protein>
    <submittedName>
        <fullName evidence="1">Uncharacterized protein</fullName>
    </submittedName>
</protein>
<gene>
    <name evidence="1" type="ORF">AKJ57_04175</name>
</gene>